<keyword evidence="6 10" id="KW-0812">Transmembrane</keyword>
<feature type="transmembrane region" description="Helical" evidence="10">
    <location>
        <begin position="192"/>
        <end position="212"/>
    </location>
</feature>
<dbReference type="Pfam" id="PF02518">
    <property type="entry name" value="HATPase_c"/>
    <property type="match status" value="1"/>
</dbReference>
<evidence type="ECO:0000256" key="8">
    <source>
        <dbReference type="ARBA" id="ARBA00022989"/>
    </source>
</evidence>
<dbReference type="PANTHER" id="PTHR45436:SF5">
    <property type="entry name" value="SENSOR HISTIDINE KINASE TRCS"/>
    <property type="match status" value="1"/>
</dbReference>
<keyword evidence="4" id="KW-0597">Phosphoprotein</keyword>
<organism evidence="12 13">
    <name type="scientific">Thiohalocapsa halophila</name>
    <dbReference type="NCBI Taxonomy" id="69359"/>
    <lineage>
        <taxon>Bacteria</taxon>
        <taxon>Pseudomonadati</taxon>
        <taxon>Pseudomonadota</taxon>
        <taxon>Gammaproteobacteria</taxon>
        <taxon>Chromatiales</taxon>
        <taxon>Chromatiaceae</taxon>
        <taxon>Thiohalocapsa</taxon>
    </lineage>
</organism>
<dbReference type="InterPro" id="IPR036890">
    <property type="entry name" value="HATPase_C_sf"/>
</dbReference>
<name>A0ABS1CJB8_9GAMM</name>
<reference evidence="12 13" key="1">
    <citation type="journal article" date="2020" name="Microorganisms">
        <title>Osmotic Adaptation and Compatible Solute Biosynthesis of Phototrophic Bacteria as Revealed from Genome Analyses.</title>
        <authorList>
            <person name="Imhoff J.F."/>
            <person name="Rahn T."/>
            <person name="Kunzel S."/>
            <person name="Keller A."/>
            <person name="Neulinger S.C."/>
        </authorList>
    </citation>
    <scope>NUCLEOTIDE SEQUENCE [LARGE SCALE GENOMIC DNA]</scope>
    <source>
        <strain evidence="12 13">DSM 6210</strain>
    </source>
</reference>
<feature type="domain" description="Histidine kinase" evidence="11">
    <location>
        <begin position="272"/>
        <end position="483"/>
    </location>
</feature>
<dbReference type="RefSeq" id="WP_200238979.1">
    <property type="nucleotide sequence ID" value="NZ_NRRV01000036.1"/>
</dbReference>
<evidence type="ECO:0000313" key="12">
    <source>
        <dbReference type="EMBL" id="MBK1631949.1"/>
    </source>
</evidence>
<dbReference type="Proteomes" id="UP000748752">
    <property type="component" value="Unassembled WGS sequence"/>
</dbReference>
<comment type="subcellular location">
    <subcellularLocation>
        <location evidence="2">Membrane</location>
    </subcellularLocation>
</comment>
<evidence type="ECO:0000256" key="5">
    <source>
        <dbReference type="ARBA" id="ARBA00022679"/>
    </source>
</evidence>
<dbReference type="InterPro" id="IPR050428">
    <property type="entry name" value="TCS_sensor_his_kinase"/>
</dbReference>
<dbReference type="InterPro" id="IPR003594">
    <property type="entry name" value="HATPase_dom"/>
</dbReference>
<comment type="catalytic activity">
    <reaction evidence="1">
        <text>ATP + protein L-histidine = ADP + protein N-phospho-L-histidine.</text>
        <dbReference type="EC" id="2.7.13.3"/>
    </reaction>
</comment>
<keyword evidence="8 10" id="KW-1133">Transmembrane helix</keyword>
<keyword evidence="9 10" id="KW-0472">Membrane</keyword>
<keyword evidence="5" id="KW-0808">Transferase</keyword>
<dbReference type="Gene3D" id="3.30.565.10">
    <property type="entry name" value="Histidine kinase-like ATPase, C-terminal domain"/>
    <property type="match status" value="1"/>
</dbReference>
<sequence>MSFRPVSDARAGEGAEPQTLRRWLAAVPRRLGFTPGDSLENRLSLGLGLSLALLIGAAWWLGHAALHRTTDAYVLSRLEHDTQALLGRLEHIGDVERAAHHLLPVYRQPFSGHYFKVLTHGNAVRSRSLWDQDLDVAPVSVGEVRTWHTDGPAEQPLLVRAAGYRVAQGPVTIAVAEDLSALLGTLRGYERLFAVLAVVGLLAMLVLQRVILRRSFRRLAPVYDDIDALERGATSRLTEQVPAEILPLVSKLNGLLAVYEQRLTRSRNAAGNLAHALKGPLSLMRQQLRAPTDAAAEPEPADSPRRVCAAEVEHITALVERELKRARIAGRARAGSVFDPERELPDLKRLLLAMYRDKALDIDCRNRLAGPVALDREDLLEILGTLLDNACKWADSQVRCTLAPADAGTGLRMVVEDDGPGCDDAELARIARRGERLDEQVDGHGLGLAIAREIAESYGGSLRLGRSSDLGGFRARVELPSPAPANG</sequence>
<dbReference type="InterPro" id="IPR005467">
    <property type="entry name" value="His_kinase_dom"/>
</dbReference>
<evidence type="ECO:0000259" key="11">
    <source>
        <dbReference type="PROSITE" id="PS50109"/>
    </source>
</evidence>
<evidence type="ECO:0000256" key="2">
    <source>
        <dbReference type="ARBA" id="ARBA00004370"/>
    </source>
</evidence>
<dbReference type="SMART" id="SM00387">
    <property type="entry name" value="HATPase_c"/>
    <property type="match status" value="1"/>
</dbReference>
<evidence type="ECO:0000256" key="1">
    <source>
        <dbReference type="ARBA" id="ARBA00000085"/>
    </source>
</evidence>
<evidence type="ECO:0000256" key="7">
    <source>
        <dbReference type="ARBA" id="ARBA00022777"/>
    </source>
</evidence>
<evidence type="ECO:0000256" key="4">
    <source>
        <dbReference type="ARBA" id="ARBA00022553"/>
    </source>
</evidence>
<evidence type="ECO:0000256" key="10">
    <source>
        <dbReference type="SAM" id="Phobius"/>
    </source>
</evidence>
<accession>A0ABS1CJB8</accession>
<dbReference type="PANTHER" id="PTHR45436">
    <property type="entry name" value="SENSOR HISTIDINE KINASE YKOH"/>
    <property type="match status" value="1"/>
</dbReference>
<dbReference type="EC" id="2.7.13.3" evidence="3"/>
<evidence type="ECO:0000256" key="3">
    <source>
        <dbReference type="ARBA" id="ARBA00012438"/>
    </source>
</evidence>
<dbReference type="PROSITE" id="PS50109">
    <property type="entry name" value="HIS_KIN"/>
    <property type="match status" value="1"/>
</dbReference>
<comment type="caution">
    <text evidence="12">The sequence shown here is derived from an EMBL/GenBank/DDBJ whole genome shotgun (WGS) entry which is preliminary data.</text>
</comment>
<evidence type="ECO:0000313" key="13">
    <source>
        <dbReference type="Proteomes" id="UP000748752"/>
    </source>
</evidence>
<keyword evidence="13" id="KW-1185">Reference proteome</keyword>
<keyword evidence="7" id="KW-0418">Kinase</keyword>
<dbReference type="EMBL" id="NRRV01000036">
    <property type="protein sequence ID" value="MBK1631949.1"/>
    <property type="molecule type" value="Genomic_DNA"/>
</dbReference>
<dbReference type="PRINTS" id="PR00344">
    <property type="entry name" value="BCTRLSENSOR"/>
</dbReference>
<evidence type="ECO:0000256" key="6">
    <source>
        <dbReference type="ARBA" id="ARBA00022692"/>
    </source>
</evidence>
<dbReference type="SUPFAM" id="SSF55874">
    <property type="entry name" value="ATPase domain of HSP90 chaperone/DNA topoisomerase II/histidine kinase"/>
    <property type="match status" value="1"/>
</dbReference>
<gene>
    <name evidence="12" type="ORF">CKO31_14630</name>
</gene>
<dbReference type="InterPro" id="IPR004358">
    <property type="entry name" value="Sig_transdc_His_kin-like_C"/>
</dbReference>
<evidence type="ECO:0000256" key="9">
    <source>
        <dbReference type="ARBA" id="ARBA00023136"/>
    </source>
</evidence>
<feature type="transmembrane region" description="Helical" evidence="10">
    <location>
        <begin position="43"/>
        <end position="61"/>
    </location>
</feature>
<proteinExistence type="predicted"/>
<protein>
    <recommendedName>
        <fullName evidence="3">histidine kinase</fullName>
        <ecNumber evidence="3">2.7.13.3</ecNumber>
    </recommendedName>
</protein>